<dbReference type="HOGENOM" id="CLU_3050507_0_0_1"/>
<proteinExistence type="predicted"/>
<gene>
    <name evidence="1" type="ORF">GLOTRDRAFT_133488</name>
</gene>
<protein>
    <submittedName>
        <fullName evidence="1">Uncharacterized protein</fullName>
    </submittedName>
</protein>
<evidence type="ECO:0000313" key="2">
    <source>
        <dbReference type="Proteomes" id="UP000030669"/>
    </source>
</evidence>
<name>S7PTQ5_GLOTA</name>
<dbReference type="GeneID" id="19302739"/>
<keyword evidence="2" id="KW-1185">Reference proteome</keyword>
<dbReference type="AlphaFoldDB" id="S7PTQ5"/>
<sequence length="54" mass="6179">MKASGIFADRVEVTTTHEGRAREVLIRMAELMDEARRSLPEYYVFTMTTVLGND</sequence>
<reference evidence="1 2" key="1">
    <citation type="journal article" date="2012" name="Science">
        <title>The Paleozoic origin of enzymatic lignin decomposition reconstructed from 31 fungal genomes.</title>
        <authorList>
            <person name="Floudas D."/>
            <person name="Binder M."/>
            <person name="Riley R."/>
            <person name="Barry K."/>
            <person name="Blanchette R.A."/>
            <person name="Henrissat B."/>
            <person name="Martinez A.T."/>
            <person name="Otillar R."/>
            <person name="Spatafora J.W."/>
            <person name="Yadav J.S."/>
            <person name="Aerts A."/>
            <person name="Benoit I."/>
            <person name="Boyd A."/>
            <person name="Carlson A."/>
            <person name="Copeland A."/>
            <person name="Coutinho P.M."/>
            <person name="de Vries R.P."/>
            <person name="Ferreira P."/>
            <person name="Findley K."/>
            <person name="Foster B."/>
            <person name="Gaskell J."/>
            <person name="Glotzer D."/>
            <person name="Gorecki P."/>
            <person name="Heitman J."/>
            <person name="Hesse C."/>
            <person name="Hori C."/>
            <person name="Igarashi K."/>
            <person name="Jurgens J.A."/>
            <person name="Kallen N."/>
            <person name="Kersten P."/>
            <person name="Kohler A."/>
            <person name="Kuees U."/>
            <person name="Kumar T.K.A."/>
            <person name="Kuo A."/>
            <person name="LaButti K."/>
            <person name="Larrondo L.F."/>
            <person name="Lindquist E."/>
            <person name="Ling A."/>
            <person name="Lombard V."/>
            <person name="Lucas S."/>
            <person name="Lundell T."/>
            <person name="Martin R."/>
            <person name="McLaughlin D.J."/>
            <person name="Morgenstern I."/>
            <person name="Morin E."/>
            <person name="Murat C."/>
            <person name="Nagy L.G."/>
            <person name="Nolan M."/>
            <person name="Ohm R.A."/>
            <person name="Patyshakuliyeva A."/>
            <person name="Rokas A."/>
            <person name="Ruiz-Duenas F.J."/>
            <person name="Sabat G."/>
            <person name="Salamov A."/>
            <person name="Samejima M."/>
            <person name="Schmutz J."/>
            <person name="Slot J.C."/>
            <person name="St John F."/>
            <person name="Stenlid J."/>
            <person name="Sun H."/>
            <person name="Sun S."/>
            <person name="Syed K."/>
            <person name="Tsang A."/>
            <person name="Wiebenga A."/>
            <person name="Young D."/>
            <person name="Pisabarro A."/>
            <person name="Eastwood D.C."/>
            <person name="Martin F."/>
            <person name="Cullen D."/>
            <person name="Grigoriev I.V."/>
            <person name="Hibbett D.S."/>
        </authorList>
    </citation>
    <scope>NUCLEOTIDE SEQUENCE [LARGE SCALE GENOMIC DNA]</scope>
    <source>
        <strain evidence="1 2">ATCC 11539</strain>
    </source>
</reference>
<organism evidence="1 2">
    <name type="scientific">Gloeophyllum trabeum (strain ATCC 11539 / FP-39264 / Madison 617)</name>
    <name type="common">Brown rot fungus</name>
    <dbReference type="NCBI Taxonomy" id="670483"/>
    <lineage>
        <taxon>Eukaryota</taxon>
        <taxon>Fungi</taxon>
        <taxon>Dikarya</taxon>
        <taxon>Basidiomycota</taxon>
        <taxon>Agaricomycotina</taxon>
        <taxon>Agaricomycetes</taxon>
        <taxon>Gloeophyllales</taxon>
        <taxon>Gloeophyllaceae</taxon>
        <taxon>Gloeophyllum</taxon>
    </lineage>
</organism>
<evidence type="ECO:0000313" key="1">
    <source>
        <dbReference type="EMBL" id="EPQ51171.1"/>
    </source>
</evidence>
<dbReference type="Proteomes" id="UP000030669">
    <property type="component" value="Unassembled WGS sequence"/>
</dbReference>
<dbReference type="RefSeq" id="XP_007870596.1">
    <property type="nucleotide sequence ID" value="XM_007872405.1"/>
</dbReference>
<dbReference type="EMBL" id="KB469312">
    <property type="protein sequence ID" value="EPQ51171.1"/>
    <property type="molecule type" value="Genomic_DNA"/>
</dbReference>
<dbReference type="KEGG" id="gtr:GLOTRDRAFT_133488"/>
<accession>S7PTQ5</accession>